<dbReference type="OrthoDB" id="5297163at2"/>
<comment type="similarity">
    <text evidence="6">Belongs to the TacA antitoxin family.</text>
</comment>
<evidence type="ECO:0000256" key="4">
    <source>
        <dbReference type="ARBA" id="ARBA00023125"/>
    </source>
</evidence>
<dbReference type="GO" id="GO:0006355">
    <property type="term" value="P:regulation of DNA-templated transcription"/>
    <property type="evidence" value="ECO:0007669"/>
    <property type="project" value="InterPro"/>
</dbReference>
<evidence type="ECO:0000256" key="1">
    <source>
        <dbReference type="ARBA" id="ARBA00022491"/>
    </source>
</evidence>
<dbReference type="STRING" id="525918.SAMN05660964_01193"/>
<dbReference type="InterPro" id="IPR010985">
    <property type="entry name" value="Ribbon_hlx_hlx"/>
</dbReference>
<keyword evidence="8" id="KW-1185">Reference proteome</keyword>
<keyword evidence="1" id="KW-0678">Repressor</keyword>
<reference evidence="7 8" key="1">
    <citation type="submission" date="2016-10" db="EMBL/GenBank/DDBJ databases">
        <authorList>
            <person name="de Groot N.N."/>
        </authorList>
    </citation>
    <scope>NUCLEOTIDE SEQUENCE [LARGE SCALE GENOMIC DNA]</scope>
    <source>
        <strain evidence="7 8">DSM 21228</strain>
    </source>
</reference>
<dbReference type="AlphaFoldDB" id="A0A1H3ZIU9"/>
<dbReference type="RefSeq" id="WP_093066382.1">
    <property type="nucleotide sequence ID" value="NZ_FNQP01000005.1"/>
</dbReference>
<keyword evidence="5" id="KW-0804">Transcription</keyword>
<sequence>MSTSILSVRVNDNERSLLETAAKQAHTTLSEFIRRKAVESAELEVMERRIVEIPIALWEQFEAWLDAPTKKIPALQRLAASTPVWEK</sequence>
<dbReference type="EMBL" id="FNQP01000005">
    <property type="protein sequence ID" value="SEA23595.1"/>
    <property type="molecule type" value="Genomic_DNA"/>
</dbReference>
<name>A0A1H3ZIU9_9GAMM</name>
<evidence type="ECO:0000256" key="6">
    <source>
        <dbReference type="ARBA" id="ARBA00049988"/>
    </source>
</evidence>
<dbReference type="PANTHER" id="PTHR35401">
    <property type="entry name" value="COPG FAMILY HELIX-TURN-HELIX PROTEIN-RELATED-RELATED"/>
    <property type="match status" value="1"/>
</dbReference>
<dbReference type="Gene3D" id="1.20.5.780">
    <property type="entry name" value="Single helix bin"/>
    <property type="match status" value="1"/>
</dbReference>
<dbReference type="Proteomes" id="UP000199397">
    <property type="component" value="Unassembled WGS sequence"/>
</dbReference>
<gene>
    <name evidence="7" type="ORF">SAMN05660964_01193</name>
</gene>
<evidence type="ECO:0000256" key="5">
    <source>
        <dbReference type="ARBA" id="ARBA00023163"/>
    </source>
</evidence>
<dbReference type="GO" id="GO:0003677">
    <property type="term" value="F:DNA binding"/>
    <property type="evidence" value="ECO:0007669"/>
    <property type="project" value="UniProtKB-KW"/>
</dbReference>
<keyword evidence="2" id="KW-1277">Toxin-antitoxin system</keyword>
<dbReference type="SUPFAM" id="SSF47598">
    <property type="entry name" value="Ribbon-helix-helix"/>
    <property type="match status" value="1"/>
</dbReference>
<keyword evidence="3" id="KW-0805">Transcription regulation</keyword>
<keyword evidence="4" id="KW-0238">DNA-binding</keyword>
<proteinExistence type="inferred from homology"/>
<evidence type="ECO:0000313" key="8">
    <source>
        <dbReference type="Proteomes" id="UP000199397"/>
    </source>
</evidence>
<protein>
    <submittedName>
        <fullName evidence="7">Uncharacterized conserved protein, DUF1778 family</fullName>
    </submittedName>
</protein>
<dbReference type="InterPro" id="IPR014795">
    <property type="entry name" value="TacA_1-like"/>
</dbReference>
<evidence type="ECO:0000256" key="2">
    <source>
        <dbReference type="ARBA" id="ARBA00022649"/>
    </source>
</evidence>
<dbReference type="Pfam" id="PF08681">
    <property type="entry name" value="TacA1"/>
    <property type="match status" value="1"/>
</dbReference>
<accession>A0A1H3ZIU9</accession>
<evidence type="ECO:0000256" key="3">
    <source>
        <dbReference type="ARBA" id="ARBA00023015"/>
    </source>
</evidence>
<evidence type="ECO:0000313" key="7">
    <source>
        <dbReference type="EMBL" id="SEA23595.1"/>
    </source>
</evidence>
<dbReference type="PANTHER" id="PTHR35401:SF1">
    <property type="entry name" value="CYTOPLASMIC PROTEIN"/>
    <property type="match status" value="1"/>
</dbReference>
<organism evidence="7 8">
    <name type="scientific">Thiothrix caldifontis</name>
    <dbReference type="NCBI Taxonomy" id="525918"/>
    <lineage>
        <taxon>Bacteria</taxon>
        <taxon>Pseudomonadati</taxon>
        <taxon>Pseudomonadota</taxon>
        <taxon>Gammaproteobacteria</taxon>
        <taxon>Thiotrichales</taxon>
        <taxon>Thiotrichaceae</taxon>
        <taxon>Thiothrix</taxon>
    </lineage>
</organism>